<gene>
    <name evidence="2" type="ORF">MRX98_04265</name>
</gene>
<dbReference type="EMBL" id="JALJRB010000003">
    <property type="protein sequence ID" value="MCJ8499778.1"/>
    <property type="molecule type" value="Genomic_DNA"/>
</dbReference>
<evidence type="ECO:0000313" key="2">
    <source>
        <dbReference type="EMBL" id="MCJ8499778.1"/>
    </source>
</evidence>
<feature type="repeat" description="TPR" evidence="1">
    <location>
        <begin position="102"/>
        <end position="135"/>
    </location>
</feature>
<dbReference type="InterPro" id="IPR019734">
    <property type="entry name" value="TPR_rpt"/>
</dbReference>
<dbReference type="GO" id="GO:0000127">
    <property type="term" value="C:transcription factor TFIIIC complex"/>
    <property type="evidence" value="ECO:0007669"/>
    <property type="project" value="TreeGrafter"/>
</dbReference>
<evidence type="ECO:0000313" key="3">
    <source>
        <dbReference type="Proteomes" id="UP001165427"/>
    </source>
</evidence>
<dbReference type="Pfam" id="PF13181">
    <property type="entry name" value="TPR_8"/>
    <property type="match status" value="1"/>
</dbReference>
<dbReference type="SMART" id="SM00028">
    <property type="entry name" value="TPR"/>
    <property type="match status" value="4"/>
</dbReference>
<proteinExistence type="predicted"/>
<dbReference type="SUPFAM" id="SSF48452">
    <property type="entry name" value="TPR-like"/>
    <property type="match status" value="2"/>
</dbReference>
<dbReference type="AlphaFoldDB" id="A0AA41R5Y8"/>
<organism evidence="2 3">
    <name type="scientific">Desulfatitalea alkaliphila</name>
    <dbReference type="NCBI Taxonomy" id="2929485"/>
    <lineage>
        <taxon>Bacteria</taxon>
        <taxon>Pseudomonadati</taxon>
        <taxon>Thermodesulfobacteriota</taxon>
        <taxon>Desulfobacteria</taxon>
        <taxon>Desulfobacterales</taxon>
        <taxon>Desulfosarcinaceae</taxon>
        <taxon>Desulfatitalea</taxon>
    </lineage>
</organism>
<accession>A0AA41R5Y8</accession>
<dbReference type="PANTHER" id="PTHR23082">
    <property type="entry name" value="TRANSCRIPTION INITIATION FACTOR IIIC TFIIIC , POLYPEPTIDE 3-RELATED"/>
    <property type="match status" value="1"/>
</dbReference>
<dbReference type="Proteomes" id="UP001165427">
    <property type="component" value="Unassembled WGS sequence"/>
</dbReference>
<evidence type="ECO:0000256" key="1">
    <source>
        <dbReference type="PROSITE-ProRule" id="PRU00339"/>
    </source>
</evidence>
<dbReference type="RefSeq" id="WP_246903276.1">
    <property type="nucleotide sequence ID" value="NZ_JALJRB010000003.1"/>
</dbReference>
<protein>
    <submittedName>
        <fullName evidence="2">Tetratricopeptide repeat protein</fullName>
    </submittedName>
</protein>
<dbReference type="Gene3D" id="1.25.40.10">
    <property type="entry name" value="Tetratricopeptide repeat domain"/>
    <property type="match status" value="3"/>
</dbReference>
<dbReference type="InterPro" id="IPR011990">
    <property type="entry name" value="TPR-like_helical_dom_sf"/>
</dbReference>
<keyword evidence="1" id="KW-0802">TPR repeat</keyword>
<dbReference type="Pfam" id="PF13432">
    <property type="entry name" value="TPR_16"/>
    <property type="match status" value="1"/>
</dbReference>
<dbReference type="PROSITE" id="PS50005">
    <property type="entry name" value="TPR"/>
    <property type="match status" value="1"/>
</dbReference>
<dbReference type="InterPro" id="IPR039340">
    <property type="entry name" value="Tfc4/TFIIIC-102/Sfc4"/>
</dbReference>
<sequence>MNLCFAQSLRDRAQAGPYARRRPTRPASSPRRGPGPYRFVLLAWLCLLAPVLAPADTFTVSEGAHKQLTAVRERLNAGQWVEAETLLDQCITAFSREPYALAVAWQMRGYLYGETERPAQALAAFEQALTLDALDPALQQQIHYNSAQLLLVLQRPAEAVRRIETWMAAIADPTPDQRVRVAWIYFGAERYKTAAGHLESAIAAAATPETSWYELMVATLHHAGDYNGTVRWLPRLIERNPRESRYWLQLAGAYLQLGKERQAAAVLSAAYHNQLFQEPVEIVRLARFYCQAGVPHNGAGVLEQALDAARLPANADHQQLLADAWLQARETRRAVRVLTHKARNGGGCQIRLRLGRLLMQLGEWGEAREHLDYVIRAGCEGRQGAEPLLLLGMAAYQEGRLETARAAFLEARNRPSLRKQAESWLTMIEQALSRRCNVPGKCG</sequence>
<comment type="caution">
    <text evidence="2">The sequence shown here is derived from an EMBL/GenBank/DDBJ whole genome shotgun (WGS) entry which is preliminary data.</text>
</comment>
<dbReference type="GO" id="GO:0006383">
    <property type="term" value="P:transcription by RNA polymerase III"/>
    <property type="evidence" value="ECO:0007669"/>
    <property type="project" value="InterPro"/>
</dbReference>
<name>A0AA41R5Y8_9BACT</name>
<reference evidence="2" key="1">
    <citation type="submission" date="2022-04" db="EMBL/GenBank/DDBJ databases">
        <title>Desulfatitalea alkaliphila sp. nov., a novel anaerobic sulfate-reducing bacterium isolated from terrestrial mud volcano, Taman Peninsula, Russia.</title>
        <authorList>
            <person name="Khomyakova M.A."/>
            <person name="Merkel A.Y."/>
            <person name="Slobodkin A.I."/>
        </authorList>
    </citation>
    <scope>NUCLEOTIDE SEQUENCE</scope>
    <source>
        <strain evidence="2">M08but</strain>
    </source>
</reference>
<dbReference type="PANTHER" id="PTHR23082:SF0">
    <property type="entry name" value="GENERAL TRANSCRIPTION FACTOR 3C POLYPEPTIDE 3"/>
    <property type="match status" value="1"/>
</dbReference>
<keyword evidence="3" id="KW-1185">Reference proteome</keyword>